<comment type="caution">
    <text evidence="2">The sequence shown here is derived from an EMBL/GenBank/DDBJ whole genome shotgun (WGS) entry which is preliminary data.</text>
</comment>
<name>A0A6M1RKG9_9BACT</name>
<dbReference type="EMBL" id="JAAKYA010000082">
    <property type="protein sequence ID" value="NGO40266.1"/>
    <property type="molecule type" value="Genomic_DNA"/>
</dbReference>
<gene>
    <name evidence="2" type="ORF">G4L39_12800</name>
</gene>
<accession>A0A6M1RKG9</accession>
<dbReference type="AlphaFoldDB" id="A0A6M1RKG9"/>
<evidence type="ECO:0000313" key="2">
    <source>
        <dbReference type="EMBL" id="NGO40266.1"/>
    </source>
</evidence>
<keyword evidence="3" id="KW-1185">Reference proteome</keyword>
<sequence length="275" mass="30261">MLAVPGGGARCEGAEPEKPRAARSVHLAWESPPADAFLLGVRVRRTVPGSFFMVCGWQVGYFGLQELVDGGRVVLMSVWDDARGDDPSAVAPELRVETLARGEAVRVRRFGGEGTGGQAMLTLPWREGTVYWFLVRARVEGDRTRYAGWVREEGSAAWRHVVTFRTRTGGRALTGLYSFIEDFRRDGRSAGEERRALFVGGRVRDAEGRWRPLQRARFTASTAEWEARDSIFAGLADDGFELATGGSVRPDAPLGSTLERPVSEGEPPRDLPEEP</sequence>
<dbReference type="InterPro" id="IPR021862">
    <property type="entry name" value="DUF3472"/>
</dbReference>
<dbReference type="Pfam" id="PF11958">
    <property type="entry name" value="DUF3472"/>
    <property type="match status" value="1"/>
</dbReference>
<organism evidence="2 3">
    <name type="scientific">Limisphaera ngatamarikiensis</name>
    <dbReference type="NCBI Taxonomy" id="1324935"/>
    <lineage>
        <taxon>Bacteria</taxon>
        <taxon>Pseudomonadati</taxon>
        <taxon>Verrucomicrobiota</taxon>
        <taxon>Verrucomicrobiia</taxon>
        <taxon>Limisphaerales</taxon>
        <taxon>Limisphaeraceae</taxon>
        <taxon>Limisphaera</taxon>
    </lineage>
</organism>
<protein>
    <submittedName>
        <fullName evidence="2">DUF3472 domain-containing protein</fullName>
    </submittedName>
</protein>
<dbReference type="RefSeq" id="WP_165108675.1">
    <property type="nucleotide sequence ID" value="NZ_JAAKYA010000082.1"/>
</dbReference>
<proteinExistence type="predicted"/>
<evidence type="ECO:0000256" key="1">
    <source>
        <dbReference type="SAM" id="MobiDB-lite"/>
    </source>
</evidence>
<feature type="compositionally biased region" description="Basic and acidic residues" evidence="1">
    <location>
        <begin position="261"/>
        <end position="275"/>
    </location>
</feature>
<evidence type="ECO:0000313" key="3">
    <source>
        <dbReference type="Proteomes" id="UP000477311"/>
    </source>
</evidence>
<reference evidence="2 3" key="1">
    <citation type="submission" date="2020-02" db="EMBL/GenBank/DDBJ databases">
        <title>Draft genome sequence of Limisphaera ngatamarikiensis NGM72.4T, a thermophilic Verrucomicrobia grouped in subdivision 3.</title>
        <authorList>
            <person name="Carere C.R."/>
            <person name="Steen J."/>
            <person name="Hugenholtz P."/>
            <person name="Stott M.B."/>
        </authorList>
    </citation>
    <scope>NUCLEOTIDE SEQUENCE [LARGE SCALE GENOMIC DNA]</scope>
    <source>
        <strain evidence="2 3">NGM72.4</strain>
    </source>
</reference>
<dbReference type="Proteomes" id="UP000477311">
    <property type="component" value="Unassembled WGS sequence"/>
</dbReference>
<feature type="region of interest" description="Disordered" evidence="1">
    <location>
        <begin position="242"/>
        <end position="275"/>
    </location>
</feature>